<dbReference type="AlphaFoldDB" id="A0A6C0CU13"/>
<name>A0A6C0CU13_9ZZZZ</name>
<protein>
    <recommendedName>
        <fullName evidence="1">DUF5901 domain-containing protein</fullName>
    </recommendedName>
</protein>
<dbReference type="EMBL" id="MN739485">
    <property type="protein sequence ID" value="QHT07743.1"/>
    <property type="molecule type" value="Genomic_DNA"/>
</dbReference>
<evidence type="ECO:0000259" key="1">
    <source>
        <dbReference type="Pfam" id="PF19254"/>
    </source>
</evidence>
<feature type="domain" description="DUF5901" evidence="1">
    <location>
        <begin position="4"/>
        <end position="550"/>
    </location>
</feature>
<organism evidence="2">
    <name type="scientific">viral metagenome</name>
    <dbReference type="NCBI Taxonomy" id="1070528"/>
    <lineage>
        <taxon>unclassified sequences</taxon>
        <taxon>metagenomes</taxon>
        <taxon>organismal metagenomes</taxon>
    </lineage>
</organism>
<reference evidence="2" key="1">
    <citation type="journal article" date="2020" name="Nature">
        <title>Giant virus diversity and host interactions through global metagenomics.</title>
        <authorList>
            <person name="Schulz F."/>
            <person name="Roux S."/>
            <person name="Paez-Espino D."/>
            <person name="Jungbluth S."/>
            <person name="Walsh D.A."/>
            <person name="Denef V.J."/>
            <person name="McMahon K.D."/>
            <person name="Konstantinidis K.T."/>
            <person name="Eloe-Fadrosh E.A."/>
            <person name="Kyrpides N.C."/>
            <person name="Woyke T."/>
        </authorList>
    </citation>
    <scope>NUCLEOTIDE SEQUENCE</scope>
    <source>
        <strain evidence="2">GVMAG-M-3300021964-36</strain>
    </source>
</reference>
<dbReference type="InterPro" id="IPR045420">
    <property type="entry name" value="DUF5901"/>
</dbReference>
<sequence>MPIEDLDYLYKNSVKENIIILVDSAKRDKNLWLSPNNFQIDFNEPFKYVYGLDILDISIPRTMYSVDYNRSKLFFKVGHSINENNILSEEDELLLEFVSRDYTVRELIEEMGSEGNVLFDNNINVRIDANVSERKSVIEYRNEDQPPKPFFFNFEKSTTNEVLGFNENASSIYEDRYRKIQHPTNSQLFASIPTYLDTLIRNPEWNIKDNVFELNKMDEVSSLPITDEFNQGIIHTNLNQEDYKYMGYFITNMTLLDMNTNSNDSLEFYLYKFDYSDGFPSGVSKQDIIDTFHMVADKTNIQNITGYSSHVSESNIELITNDYFVPLGSNMVFDINKYQDFPYYFKSLPIQSQGNVFYLVYLHDDNQLITKDISTSVDVDVIQEFKIISPGLVQLSGERYITIHCDEIENHLRGSMMFNNYSPGLAMVNLGVQGFSENRIDFFSVKYKEFHPIGKLTGLKFTLKTPDGLMYDLKGVNWHMLVSVKYYVPKKMTSFETSILNPNYNYNFIQYQIDKKELHESSSSEDDISEDEFNRMKRNEIAFQEKLYDEEDSTTDDESD</sequence>
<proteinExistence type="predicted"/>
<accession>A0A6C0CU13</accession>
<dbReference type="Pfam" id="PF19254">
    <property type="entry name" value="DUF5901"/>
    <property type="match status" value="1"/>
</dbReference>
<evidence type="ECO:0000313" key="2">
    <source>
        <dbReference type="EMBL" id="QHT07743.1"/>
    </source>
</evidence>